<dbReference type="AlphaFoldDB" id="A0A4Y2NHL0"/>
<accession>A0A4Y2NHL0</accession>
<dbReference type="OrthoDB" id="6433392at2759"/>
<proteinExistence type="predicted"/>
<dbReference type="InterPro" id="IPR036691">
    <property type="entry name" value="Endo/exonu/phosph_ase_sf"/>
</dbReference>
<evidence type="ECO:0000313" key="1">
    <source>
        <dbReference type="EMBL" id="GBN38965.1"/>
    </source>
</evidence>
<name>A0A4Y2NHL0_ARAVE</name>
<dbReference type="SUPFAM" id="SSF56219">
    <property type="entry name" value="DNase I-like"/>
    <property type="match status" value="1"/>
</dbReference>
<gene>
    <name evidence="1" type="ORF">AVEN_160024_1</name>
</gene>
<comment type="caution">
    <text evidence="1">The sequence shown here is derived from an EMBL/GenBank/DDBJ whole genome shotgun (WGS) entry which is preliminary data.</text>
</comment>
<dbReference type="Proteomes" id="UP000499080">
    <property type="component" value="Unassembled WGS sequence"/>
</dbReference>
<dbReference type="EMBL" id="BGPR01009268">
    <property type="protein sequence ID" value="GBN38965.1"/>
    <property type="molecule type" value="Genomic_DNA"/>
</dbReference>
<evidence type="ECO:0008006" key="3">
    <source>
        <dbReference type="Google" id="ProtNLM"/>
    </source>
</evidence>
<sequence length="92" mass="10554">MRSPYSALASMRLKVLQWNAGGLSQSKKVQIQQTLLEYNIDLFAIMKANLTEDSVKFSDVGLFKDLRRHRGIGKRESFWNDFGLLSLLHVLL</sequence>
<keyword evidence="2" id="KW-1185">Reference proteome</keyword>
<reference evidence="1 2" key="1">
    <citation type="journal article" date="2019" name="Sci. Rep.">
        <title>Orb-weaving spider Araneus ventricosus genome elucidates the spidroin gene catalogue.</title>
        <authorList>
            <person name="Kono N."/>
            <person name="Nakamura H."/>
            <person name="Ohtoshi R."/>
            <person name="Moran D.A.P."/>
            <person name="Shinohara A."/>
            <person name="Yoshida Y."/>
            <person name="Fujiwara M."/>
            <person name="Mori M."/>
            <person name="Tomita M."/>
            <person name="Arakawa K."/>
        </authorList>
    </citation>
    <scope>NUCLEOTIDE SEQUENCE [LARGE SCALE GENOMIC DNA]</scope>
</reference>
<evidence type="ECO:0000313" key="2">
    <source>
        <dbReference type="Proteomes" id="UP000499080"/>
    </source>
</evidence>
<organism evidence="1 2">
    <name type="scientific">Araneus ventricosus</name>
    <name type="common">Orbweaver spider</name>
    <name type="synonym">Epeira ventricosa</name>
    <dbReference type="NCBI Taxonomy" id="182803"/>
    <lineage>
        <taxon>Eukaryota</taxon>
        <taxon>Metazoa</taxon>
        <taxon>Ecdysozoa</taxon>
        <taxon>Arthropoda</taxon>
        <taxon>Chelicerata</taxon>
        <taxon>Arachnida</taxon>
        <taxon>Araneae</taxon>
        <taxon>Araneomorphae</taxon>
        <taxon>Entelegynae</taxon>
        <taxon>Araneoidea</taxon>
        <taxon>Araneidae</taxon>
        <taxon>Araneus</taxon>
    </lineage>
</organism>
<protein>
    <recommendedName>
        <fullName evidence="3">Endonuclease/exonuclease/phosphatase domain-containing protein</fullName>
    </recommendedName>
</protein>